<organism evidence="2">
    <name type="scientific">marine sediment metagenome</name>
    <dbReference type="NCBI Taxonomy" id="412755"/>
    <lineage>
        <taxon>unclassified sequences</taxon>
        <taxon>metagenomes</taxon>
        <taxon>ecological metagenomes</taxon>
    </lineage>
</organism>
<reference evidence="2" key="1">
    <citation type="journal article" date="2015" name="Nature">
        <title>Complex archaea that bridge the gap between prokaryotes and eukaryotes.</title>
        <authorList>
            <person name="Spang A."/>
            <person name="Saw J.H."/>
            <person name="Jorgensen S.L."/>
            <person name="Zaremba-Niedzwiedzka K."/>
            <person name="Martijn J."/>
            <person name="Lind A.E."/>
            <person name="van Eijk R."/>
            <person name="Schleper C."/>
            <person name="Guy L."/>
            <person name="Ettema T.J."/>
        </authorList>
    </citation>
    <scope>NUCLEOTIDE SEQUENCE</scope>
</reference>
<gene>
    <name evidence="2" type="ORF">LCGC14_2577200</name>
</gene>
<feature type="transmembrane region" description="Helical" evidence="1">
    <location>
        <begin position="12"/>
        <end position="30"/>
    </location>
</feature>
<protein>
    <submittedName>
        <fullName evidence="2">Uncharacterized protein</fullName>
    </submittedName>
</protein>
<sequence>MEFDIFLTLLEQSPGLVGAIVIVLAFIKYIQKRDGLMQTLTDSCNQVQKESNQVMRETKEQLGRNAEVLSEVFHTIKYMNEQNG</sequence>
<dbReference type="AlphaFoldDB" id="A0A0F9AFX9"/>
<keyword evidence="1" id="KW-1133">Transmembrane helix</keyword>
<feature type="non-terminal residue" evidence="2">
    <location>
        <position position="84"/>
    </location>
</feature>
<proteinExistence type="predicted"/>
<keyword evidence="1" id="KW-0472">Membrane</keyword>
<dbReference type="EMBL" id="LAZR01042931">
    <property type="protein sequence ID" value="KKL08305.1"/>
    <property type="molecule type" value="Genomic_DNA"/>
</dbReference>
<accession>A0A0F9AFX9</accession>
<comment type="caution">
    <text evidence="2">The sequence shown here is derived from an EMBL/GenBank/DDBJ whole genome shotgun (WGS) entry which is preliminary data.</text>
</comment>
<evidence type="ECO:0000256" key="1">
    <source>
        <dbReference type="SAM" id="Phobius"/>
    </source>
</evidence>
<keyword evidence="1" id="KW-0812">Transmembrane</keyword>
<evidence type="ECO:0000313" key="2">
    <source>
        <dbReference type="EMBL" id="KKL08305.1"/>
    </source>
</evidence>
<name>A0A0F9AFX9_9ZZZZ</name>